<dbReference type="PROSITE" id="PS50005">
    <property type="entry name" value="TPR"/>
    <property type="match status" value="1"/>
</dbReference>
<dbReference type="InterPro" id="IPR011495">
    <property type="entry name" value="Sig_transdc_His_kin_sub2_dim/P"/>
</dbReference>
<evidence type="ECO:0000313" key="13">
    <source>
        <dbReference type="Proteomes" id="UP000798808"/>
    </source>
</evidence>
<dbReference type="Gene3D" id="1.25.40.10">
    <property type="entry name" value="Tetratricopeptide repeat domain"/>
    <property type="match status" value="1"/>
</dbReference>
<dbReference type="RefSeq" id="WP_155171067.1">
    <property type="nucleotide sequence ID" value="NZ_BAAAFL010000021.1"/>
</dbReference>
<keyword evidence="4" id="KW-0808">Transferase</keyword>
<dbReference type="InterPro" id="IPR011990">
    <property type="entry name" value="TPR-like_helical_dom_sf"/>
</dbReference>
<evidence type="ECO:0000256" key="5">
    <source>
        <dbReference type="ARBA" id="ARBA00022741"/>
    </source>
</evidence>
<proteinExistence type="predicted"/>
<dbReference type="InterPro" id="IPR003594">
    <property type="entry name" value="HATPase_dom"/>
</dbReference>
<keyword evidence="9" id="KW-0812">Transmembrane</keyword>
<dbReference type="Pfam" id="PF13424">
    <property type="entry name" value="TPR_12"/>
    <property type="match status" value="1"/>
</dbReference>
<protein>
    <recommendedName>
        <fullName evidence="2">histidine kinase</fullName>
        <ecNumber evidence="2">2.7.13.3</ecNumber>
    </recommendedName>
</protein>
<evidence type="ECO:0000313" key="12">
    <source>
        <dbReference type="EMBL" id="MTI25030.1"/>
    </source>
</evidence>
<feature type="transmembrane region" description="Helical" evidence="9">
    <location>
        <begin position="348"/>
        <end position="370"/>
    </location>
</feature>
<dbReference type="InterPro" id="IPR005467">
    <property type="entry name" value="His_kinase_dom"/>
</dbReference>
<keyword evidence="9" id="KW-0472">Membrane</keyword>
<dbReference type="SMART" id="SM00387">
    <property type="entry name" value="HATPase_c"/>
    <property type="match status" value="1"/>
</dbReference>
<dbReference type="InterPro" id="IPR019734">
    <property type="entry name" value="TPR_rpt"/>
</dbReference>
<accession>A0ABW9RM52</accession>
<evidence type="ECO:0000256" key="1">
    <source>
        <dbReference type="ARBA" id="ARBA00000085"/>
    </source>
</evidence>
<dbReference type="SUPFAM" id="SSF55874">
    <property type="entry name" value="ATPase domain of HSP90 chaperone/DNA topoisomerase II/histidine kinase"/>
    <property type="match status" value="1"/>
</dbReference>
<name>A0ABW9RM52_9BACT</name>
<feature type="chain" id="PRO_5045617475" description="histidine kinase" evidence="10">
    <location>
        <begin position="19"/>
        <end position="579"/>
    </location>
</feature>
<dbReference type="Pfam" id="PF07568">
    <property type="entry name" value="HisKA_2"/>
    <property type="match status" value="1"/>
</dbReference>
<dbReference type="EC" id="2.7.13.3" evidence="2"/>
<keyword evidence="8" id="KW-0802">TPR repeat</keyword>
<comment type="catalytic activity">
    <reaction evidence="1">
        <text>ATP + protein L-histidine = ADP + protein N-phospho-L-histidine.</text>
        <dbReference type="EC" id="2.7.13.3"/>
    </reaction>
</comment>
<dbReference type="PROSITE" id="PS50109">
    <property type="entry name" value="HIS_KIN"/>
    <property type="match status" value="1"/>
</dbReference>
<dbReference type="Gene3D" id="3.30.565.10">
    <property type="entry name" value="Histidine kinase-like ATPase, C-terminal domain"/>
    <property type="match status" value="1"/>
</dbReference>
<feature type="repeat" description="TPR" evidence="8">
    <location>
        <begin position="158"/>
        <end position="191"/>
    </location>
</feature>
<dbReference type="SUPFAM" id="SSF48452">
    <property type="entry name" value="TPR-like"/>
    <property type="match status" value="2"/>
</dbReference>
<organism evidence="12 13">
    <name type="scientific">Fulvivirga kasyanovii</name>
    <dbReference type="NCBI Taxonomy" id="396812"/>
    <lineage>
        <taxon>Bacteria</taxon>
        <taxon>Pseudomonadati</taxon>
        <taxon>Bacteroidota</taxon>
        <taxon>Cytophagia</taxon>
        <taxon>Cytophagales</taxon>
        <taxon>Fulvivirgaceae</taxon>
        <taxon>Fulvivirga</taxon>
    </lineage>
</organism>
<evidence type="ECO:0000256" key="3">
    <source>
        <dbReference type="ARBA" id="ARBA00022553"/>
    </source>
</evidence>
<keyword evidence="7" id="KW-0067">ATP-binding</keyword>
<dbReference type="PANTHER" id="PTHR41523:SF8">
    <property type="entry name" value="ETHYLENE RESPONSE SENSOR PROTEIN"/>
    <property type="match status" value="1"/>
</dbReference>
<dbReference type="Proteomes" id="UP000798808">
    <property type="component" value="Unassembled WGS sequence"/>
</dbReference>
<dbReference type="PANTHER" id="PTHR41523">
    <property type="entry name" value="TWO-COMPONENT SYSTEM SENSOR PROTEIN"/>
    <property type="match status" value="1"/>
</dbReference>
<dbReference type="SMART" id="SM00028">
    <property type="entry name" value="TPR"/>
    <property type="match status" value="3"/>
</dbReference>
<evidence type="ECO:0000256" key="7">
    <source>
        <dbReference type="ARBA" id="ARBA00022840"/>
    </source>
</evidence>
<dbReference type="Gene3D" id="3.30.450.20">
    <property type="entry name" value="PAS domain"/>
    <property type="match status" value="1"/>
</dbReference>
<keyword evidence="10" id="KW-0732">Signal</keyword>
<sequence>MYRCWILALLLLFNPAAAQDQKVADSLKQILPELSDDSLRYAALYRIIANEGSPEQALASANQLLEIGERIGDPLRIAMAWEETSLAHRRLGNLTQSAKAAMNAQSIYTKEGKTDQLAASHAQLASAWVLEGQYPEAISEYTAALKIYRTVSDTLRQCLTLLNMGEVYRLDEQLDSAIRYFQEALLLNKSADEIVEGYSTGNLGMAYYTQGKTDSARTLLETAIRRLEPLGDHYSVSIYRFELGKLFVDSGSIPEGREIMLRAHATAIREGLKEQVRDFSRELAGHFHTHGDFARAYSYQQQYHTYKDSLLNIDNVRRVEQMRGQYQVDQREAEITFLNQLNASRERVLWILGVGALVLALLSLLLYHFYRQKNKANRVLARREEEKALLLRELNHRTKNNLQMISSLLNLQSATLDDHLADLVREGRYRVDSLALIHQRLYQQGFTYIEMDEYLGELISHIGEGFDPEANLETEIEPCTLHVDRAIPLALIVNELLTNAFKYGKNGNGHPEIRVELKRMEHHNRLVIHDRGPGIPESDPAALKSFGLNLVYSLARQLNAELTLDTTLGTQWTLILNNG</sequence>
<evidence type="ECO:0000256" key="6">
    <source>
        <dbReference type="ARBA" id="ARBA00022777"/>
    </source>
</evidence>
<comment type="caution">
    <text evidence="12">The sequence shown here is derived from an EMBL/GenBank/DDBJ whole genome shotgun (WGS) entry which is preliminary data.</text>
</comment>
<evidence type="ECO:0000256" key="2">
    <source>
        <dbReference type="ARBA" id="ARBA00012438"/>
    </source>
</evidence>
<dbReference type="EMBL" id="SMLW01000476">
    <property type="protein sequence ID" value="MTI25030.1"/>
    <property type="molecule type" value="Genomic_DNA"/>
</dbReference>
<evidence type="ECO:0000256" key="8">
    <source>
        <dbReference type="PROSITE-ProRule" id="PRU00339"/>
    </source>
</evidence>
<evidence type="ECO:0000256" key="4">
    <source>
        <dbReference type="ARBA" id="ARBA00022679"/>
    </source>
</evidence>
<reference evidence="12 13" key="1">
    <citation type="submission" date="2019-02" db="EMBL/GenBank/DDBJ databases">
        <authorList>
            <person name="Goldberg S.R."/>
            <person name="Haltli B.A."/>
            <person name="Correa H."/>
            <person name="Russell K.G."/>
        </authorList>
    </citation>
    <scope>NUCLEOTIDE SEQUENCE [LARGE SCALE GENOMIC DNA]</scope>
    <source>
        <strain evidence="12 13">JCM 16186</strain>
    </source>
</reference>
<dbReference type="InterPro" id="IPR036890">
    <property type="entry name" value="HATPase_C_sf"/>
</dbReference>
<dbReference type="Pfam" id="PF02518">
    <property type="entry name" value="HATPase_c"/>
    <property type="match status" value="1"/>
</dbReference>
<keyword evidence="6" id="KW-0418">Kinase</keyword>
<keyword evidence="3" id="KW-0597">Phosphoprotein</keyword>
<feature type="signal peptide" evidence="10">
    <location>
        <begin position="1"/>
        <end position="18"/>
    </location>
</feature>
<feature type="domain" description="Histidine kinase" evidence="11">
    <location>
        <begin position="393"/>
        <end position="579"/>
    </location>
</feature>
<evidence type="ECO:0000256" key="9">
    <source>
        <dbReference type="SAM" id="Phobius"/>
    </source>
</evidence>
<gene>
    <name evidence="12" type="ORF">E1163_08770</name>
</gene>
<keyword evidence="5" id="KW-0547">Nucleotide-binding</keyword>
<keyword evidence="13" id="KW-1185">Reference proteome</keyword>
<evidence type="ECO:0000256" key="10">
    <source>
        <dbReference type="SAM" id="SignalP"/>
    </source>
</evidence>
<keyword evidence="9" id="KW-1133">Transmembrane helix</keyword>
<evidence type="ECO:0000259" key="11">
    <source>
        <dbReference type="PROSITE" id="PS50109"/>
    </source>
</evidence>